<comment type="similarity">
    <text evidence="1">Belongs to the UPF0312 family.</text>
</comment>
<dbReference type="InterPro" id="IPR036761">
    <property type="entry name" value="TTHA0802/YceI-like_sf"/>
</dbReference>
<organism evidence="3 4">
    <name type="scientific">Rhodococcoides kroppenstedtii</name>
    <dbReference type="NCBI Taxonomy" id="293050"/>
    <lineage>
        <taxon>Bacteria</taxon>
        <taxon>Bacillati</taxon>
        <taxon>Actinomycetota</taxon>
        <taxon>Actinomycetes</taxon>
        <taxon>Mycobacteriales</taxon>
        <taxon>Nocardiaceae</taxon>
        <taxon>Rhodococcoides</taxon>
    </lineage>
</organism>
<evidence type="ECO:0000313" key="4">
    <source>
        <dbReference type="Proteomes" id="UP000182054"/>
    </source>
</evidence>
<gene>
    <name evidence="3" type="ORF">SAMN05444374_106162</name>
</gene>
<evidence type="ECO:0000259" key="2">
    <source>
        <dbReference type="SMART" id="SM00867"/>
    </source>
</evidence>
<protein>
    <submittedName>
        <fullName evidence="3">YceI-like domain-containing protein</fullName>
    </submittedName>
</protein>
<accession>A0A1I0TGW7</accession>
<dbReference type="Proteomes" id="UP000182054">
    <property type="component" value="Unassembled WGS sequence"/>
</dbReference>
<dbReference type="AlphaFoldDB" id="A0A1I0TGW7"/>
<dbReference type="PANTHER" id="PTHR34406:SF1">
    <property type="entry name" value="PROTEIN YCEI"/>
    <property type="match status" value="1"/>
</dbReference>
<dbReference type="GeneID" id="85485881"/>
<dbReference type="PANTHER" id="PTHR34406">
    <property type="entry name" value="PROTEIN YCEI"/>
    <property type="match status" value="1"/>
</dbReference>
<dbReference type="SUPFAM" id="SSF101874">
    <property type="entry name" value="YceI-like"/>
    <property type="match status" value="1"/>
</dbReference>
<reference evidence="3 4" key="1">
    <citation type="submission" date="2016-10" db="EMBL/GenBank/DDBJ databases">
        <authorList>
            <person name="de Groot N.N."/>
        </authorList>
    </citation>
    <scope>NUCLEOTIDE SEQUENCE [LARGE SCALE GENOMIC DNA]</scope>
    <source>
        <strain evidence="3 4">DSM 44908</strain>
    </source>
</reference>
<dbReference type="OrthoDB" id="3724977at2"/>
<dbReference type="SMART" id="SM00867">
    <property type="entry name" value="YceI"/>
    <property type="match status" value="1"/>
</dbReference>
<dbReference type="EMBL" id="FOJN01000006">
    <property type="protein sequence ID" value="SFA50990.1"/>
    <property type="molecule type" value="Genomic_DNA"/>
</dbReference>
<dbReference type="Gene3D" id="2.40.128.110">
    <property type="entry name" value="Lipid/polyisoprenoid-binding, YceI-like"/>
    <property type="match status" value="1"/>
</dbReference>
<proteinExistence type="inferred from homology"/>
<name>A0A1I0TGW7_9NOCA</name>
<dbReference type="Pfam" id="PF04264">
    <property type="entry name" value="YceI"/>
    <property type="match status" value="1"/>
</dbReference>
<evidence type="ECO:0000313" key="3">
    <source>
        <dbReference type="EMBL" id="SFA50990.1"/>
    </source>
</evidence>
<dbReference type="RefSeq" id="WP_068363474.1">
    <property type="nucleotide sequence ID" value="NZ_FOJN01000006.1"/>
</dbReference>
<evidence type="ECO:0000256" key="1">
    <source>
        <dbReference type="ARBA" id="ARBA00008812"/>
    </source>
</evidence>
<feature type="domain" description="Lipid/polyisoprenoid-binding YceI-like" evidence="2">
    <location>
        <begin position="12"/>
        <end position="176"/>
    </location>
</feature>
<dbReference type="InterPro" id="IPR007372">
    <property type="entry name" value="Lipid/polyisoprenoid-bd_YceI"/>
</dbReference>
<sequence length="179" mass="19543">MTDTRTLRASDDNVLEVRTGVTGKASSMGHRLTLLMREWTATVSEKAGELIGVDVTVEVDSLTVTDGEGGVTPMFGPEKAMARSNALKTLHSRDFPTIRYVSTDVTGTDEGYRLTGTLTVHGTERPHTVDLRVARVQEQWRASFETTVTQTDFGIEPYSQMFGAVKVVDDVVVTFDAGL</sequence>